<dbReference type="AlphaFoldDB" id="A0A0F9B168"/>
<sequence>MKAAFDMTFKEITADVIADAENMMFVETKQAVGFMVVGNQIYNEFVKAITHPHKIASVIKIREMEVYKGVHEDSDHYYIAEPNQINFFSKNKVYMVTATKELKPDYPFKGPDTLYDKSGTT</sequence>
<reference evidence="1" key="1">
    <citation type="journal article" date="2015" name="Nature">
        <title>Complex archaea that bridge the gap between prokaryotes and eukaryotes.</title>
        <authorList>
            <person name="Spang A."/>
            <person name="Saw J.H."/>
            <person name="Jorgensen S.L."/>
            <person name="Zaremba-Niedzwiedzka K."/>
            <person name="Martijn J."/>
            <person name="Lind A.E."/>
            <person name="van Eijk R."/>
            <person name="Schleper C."/>
            <person name="Guy L."/>
            <person name="Ettema T.J."/>
        </authorList>
    </citation>
    <scope>NUCLEOTIDE SEQUENCE</scope>
</reference>
<name>A0A0F9B168_9ZZZZ</name>
<protein>
    <submittedName>
        <fullName evidence="1">Uncharacterized protein</fullName>
    </submittedName>
</protein>
<comment type="caution">
    <text evidence="1">The sequence shown here is derived from an EMBL/GenBank/DDBJ whole genome shotgun (WGS) entry which is preliminary data.</text>
</comment>
<evidence type="ECO:0000313" key="1">
    <source>
        <dbReference type="EMBL" id="KKL07517.1"/>
    </source>
</evidence>
<dbReference type="EMBL" id="LAZR01043261">
    <property type="protein sequence ID" value="KKL07517.1"/>
    <property type="molecule type" value="Genomic_DNA"/>
</dbReference>
<accession>A0A0F9B168</accession>
<organism evidence="1">
    <name type="scientific">marine sediment metagenome</name>
    <dbReference type="NCBI Taxonomy" id="412755"/>
    <lineage>
        <taxon>unclassified sequences</taxon>
        <taxon>metagenomes</taxon>
        <taxon>ecological metagenomes</taxon>
    </lineage>
</organism>
<gene>
    <name evidence="1" type="ORF">LCGC14_2585210</name>
</gene>
<proteinExistence type="predicted"/>